<evidence type="ECO:0000313" key="1">
    <source>
        <dbReference type="EMBL" id="NKZ24641.1"/>
    </source>
</evidence>
<proteinExistence type="predicted"/>
<accession>A0A7X6N2H0</accession>
<reference evidence="1 2" key="1">
    <citation type="submission" date="2020-04" db="EMBL/GenBank/DDBJ databases">
        <title>MicrobeNet Type strains.</title>
        <authorList>
            <person name="Nicholson A.C."/>
        </authorList>
    </citation>
    <scope>NUCLEOTIDE SEQUENCE [LARGE SCALE GENOMIC DNA]</scope>
    <source>
        <strain evidence="1 2">CCUG 61472</strain>
    </source>
</reference>
<keyword evidence="2" id="KW-1185">Reference proteome</keyword>
<dbReference type="Proteomes" id="UP000549765">
    <property type="component" value="Unassembled WGS sequence"/>
</dbReference>
<gene>
    <name evidence="1" type="ORF">HF964_07535</name>
</gene>
<dbReference type="AlphaFoldDB" id="A0A7X6N2H0"/>
<protein>
    <submittedName>
        <fullName evidence="1">Uncharacterized protein</fullName>
    </submittedName>
</protein>
<organism evidence="1 2">
    <name type="scientific">Periweissella fabalis</name>
    <dbReference type="NCBI Taxonomy" id="1070421"/>
    <lineage>
        <taxon>Bacteria</taxon>
        <taxon>Bacillati</taxon>
        <taxon>Bacillota</taxon>
        <taxon>Bacilli</taxon>
        <taxon>Lactobacillales</taxon>
        <taxon>Lactobacillaceae</taxon>
        <taxon>Periweissella</taxon>
    </lineage>
</organism>
<dbReference type="EMBL" id="JAAXPN010000008">
    <property type="protein sequence ID" value="NKZ24641.1"/>
    <property type="molecule type" value="Genomic_DNA"/>
</dbReference>
<name>A0A7X6N2H0_9LACO</name>
<comment type="caution">
    <text evidence="1">The sequence shown here is derived from an EMBL/GenBank/DDBJ whole genome shotgun (WGS) entry which is preliminary data.</text>
</comment>
<evidence type="ECO:0000313" key="2">
    <source>
        <dbReference type="Proteomes" id="UP000549765"/>
    </source>
</evidence>
<sequence>MEENRQDLLLLQAQQAVDERAWSQALALYEELYQLGQNLDVNRQLVNLAVRLEQFQLAQQYVLDYVEKYLGTSDDIDNIILIFSKNQNYILCHEIINKITDPTLWQHAQQELIIKEDEARLILQATFKARAREFKYLGMHDFATQYHSYQTGLQLPLREHLLIARNLLLDEDVSDLVRITILASFLTLKIKEEVSFLWLDNIVYTRKFSELVPPLATKTAFIIQDTLYEELENSDPVTLAGLEQNIILRIRAAFPFVEQVITDPVMWTKYQIARFRGEELPDLNENDVRWLLKFDALFAQIGN</sequence>
<dbReference type="RefSeq" id="WP_168722435.1">
    <property type="nucleotide sequence ID" value="NZ_JAAXPN010000008.1"/>
</dbReference>